<name>A0ACD1ILG0_9EURO</name>
<protein>
    <submittedName>
        <fullName evidence="1">Thioredoxin-like protein</fullName>
    </submittedName>
</protein>
<evidence type="ECO:0000313" key="1">
    <source>
        <dbReference type="EMBL" id="RAK91330.1"/>
    </source>
</evidence>
<dbReference type="Proteomes" id="UP000249748">
    <property type="component" value="Unassembled WGS sequence"/>
</dbReference>
<evidence type="ECO:0000313" key="2">
    <source>
        <dbReference type="Proteomes" id="UP000249748"/>
    </source>
</evidence>
<keyword evidence="2" id="KW-1185">Reference proteome</keyword>
<accession>A0ACD1ILG0</accession>
<sequence>AEFTEKAINSRKQVIVIFFTEWSPPCKIIRLLSEDYPSIKFYNVDINDLDQLTADWGITSFPTFLFFKDGAQLNNFTVRGALTSNIVNVLEDMSQSGDEQV</sequence>
<organism evidence="1 2">
    <name type="scientific">Aspergillus costaricaensis CBS 115574</name>
    <dbReference type="NCBI Taxonomy" id="1448317"/>
    <lineage>
        <taxon>Eukaryota</taxon>
        <taxon>Fungi</taxon>
        <taxon>Dikarya</taxon>
        <taxon>Ascomycota</taxon>
        <taxon>Pezizomycotina</taxon>
        <taxon>Eurotiomycetes</taxon>
        <taxon>Eurotiomycetidae</taxon>
        <taxon>Eurotiales</taxon>
        <taxon>Aspergillaceae</taxon>
        <taxon>Aspergillus</taxon>
        <taxon>Aspergillus subgen. Circumdati</taxon>
    </lineage>
</organism>
<reference evidence="1" key="1">
    <citation type="submission" date="2018-02" db="EMBL/GenBank/DDBJ databases">
        <title>The genomes of Aspergillus section Nigri reveals drivers in fungal speciation.</title>
        <authorList>
            <consortium name="DOE Joint Genome Institute"/>
            <person name="Vesth T.C."/>
            <person name="Nybo J."/>
            <person name="Theobald S."/>
            <person name="Brandl J."/>
            <person name="Frisvad J.C."/>
            <person name="Nielsen K.F."/>
            <person name="Lyhne E.K."/>
            <person name="Kogle M.E."/>
            <person name="Kuo A."/>
            <person name="Riley R."/>
            <person name="Clum A."/>
            <person name="Nolan M."/>
            <person name="Lipzen A."/>
            <person name="Salamov A."/>
            <person name="Henrissat B."/>
            <person name="Wiebenga A."/>
            <person name="De vries R.P."/>
            <person name="Grigoriev I.V."/>
            <person name="Mortensen U.H."/>
            <person name="Andersen M.R."/>
            <person name="Baker S.E."/>
        </authorList>
    </citation>
    <scope>NUCLEOTIDE SEQUENCE</scope>
    <source>
        <strain evidence="1">CBS 115574</strain>
    </source>
</reference>
<feature type="non-terminal residue" evidence="1">
    <location>
        <position position="1"/>
    </location>
</feature>
<proteinExistence type="predicted"/>
<gene>
    <name evidence="1" type="ORF">BO79DRAFT_142410</name>
</gene>
<dbReference type="EMBL" id="KZ824542">
    <property type="protein sequence ID" value="RAK91330.1"/>
    <property type="molecule type" value="Genomic_DNA"/>
</dbReference>